<dbReference type="InterPro" id="IPR011707">
    <property type="entry name" value="Cu-oxidase-like_N"/>
</dbReference>
<dbReference type="FunFam" id="2.60.40.420:FF:000087">
    <property type="entry name" value="Spore coat protein A"/>
    <property type="match status" value="1"/>
</dbReference>
<dbReference type="PANTHER" id="PTHR48267:SF1">
    <property type="entry name" value="BILIRUBIN OXIDASE"/>
    <property type="match status" value="1"/>
</dbReference>
<accession>A0A937FGK5</accession>
<sequence>MQLEKFVDELPRPRVLKPKGSVDRLEYYEVPMKVIKQSLHRDLPPTELWGYDGSYPGPTIEARKDNSILVKWTNELPVNRHLLPVDTTIHGAEPPNPHVRTVVHLHGAKVSHDSDGYPSAWFTNGFKEVGPDFERKTYLYPNNQQATCLWYHDHAIGITRLNVYAGLAGFYMIRDNEELSLNLPKGDYEIPIVIQDRSFNEDGSLYYPAEPTPPVPDVYPSIVPEFFGDTILANGKVWPYCDVEPRLYRIRLLNGSNSRFYTLKFNPVNGKAPHVMQIGTDQGLLERPVHLMELILAPAERADLLIDFTGLDGLEFVLANSAPTPFPMGENPDPNTTANVMEFRVGNIVKSYKNNTMPDRLVEVERLDPDCACKIRNLTLDESTDQYGRLLLLLTGQNWNDPITETPVINSIEIWRFVNTTVDTHPIHLHLVKFQILERRPYDLAYYNATGEIKYTGPARYPDSNERGWKDTVRANPGEITSIIARFEGYLGVYPWHCHILEHEDHDMMRPYRVVKKVCDKNKY</sequence>
<dbReference type="SUPFAM" id="SSF49503">
    <property type="entry name" value="Cupredoxins"/>
    <property type="match status" value="3"/>
</dbReference>
<feature type="domain" description="Plastocyanin-like" evidence="2">
    <location>
        <begin position="405"/>
        <end position="515"/>
    </location>
</feature>
<dbReference type="Pfam" id="PF07731">
    <property type="entry name" value="Cu-oxidase_2"/>
    <property type="match status" value="1"/>
</dbReference>
<proteinExistence type="inferred from homology"/>
<dbReference type="SMR" id="A0A937FGK5"/>
<comment type="similarity">
    <text evidence="1">Belongs to the multicopper oxidase family.</text>
</comment>
<reference evidence="4" key="1">
    <citation type="submission" date="2021-01" db="EMBL/GenBank/DDBJ databases">
        <title>Genome public.</title>
        <authorList>
            <person name="Liu C."/>
            <person name="Sun Q."/>
        </authorList>
    </citation>
    <scope>NUCLEOTIDE SEQUENCE</scope>
    <source>
        <strain evidence="4">YIM B02565</strain>
    </source>
</reference>
<dbReference type="InterPro" id="IPR011706">
    <property type="entry name" value="Cu-oxidase_C"/>
</dbReference>
<dbReference type="InterPro" id="IPR045087">
    <property type="entry name" value="Cu-oxidase_fam"/>
</dbReference>
<dbReference type="CDD" id="cd13868">
    <property type="entry name" value="CuRO_2_CotA_like"/>
    <property type="match status" value="1"/>
</dbReference>
<dbReference type="Pfam" id="PF07732">
    <property type="entry name" value="Cu-oxidase_3"/>
    <property type="match status" value="2"/>
</dbReference>
<comment type="caution">
    <text evidence="4">The sequence shown here is derived from an EMBL/GenBank/DDBJ whole genome shotgun (WGS) entry which is preliminary data.</text>
</comment>
<evidence type="ECO:0000259" key="2">
    <source>
        <dbReference type="Pfam" id="PF07731"/>
    </source>
</evidence>
<dbReference type="PANTHER" id="PTHR48267">
    <property type="entry name" value="CUPREDOXIN SUPERFAMILY PROTEIN"/>
    <property type="match status" value="1"/>
</dbReference>
<dbReference type="GO" id="GO:0016491">
    <property type="term" value="F:oxidoreductase activity"/>
    <property type="evidence" value="ECO:0007669"/>
    <property type="project" value="InterPro"/>
</dbReference>
<dbReference type="RefSeq" id="WP_202769000.1">
    <property type="nucleotide sequence ID" value="NZ_JAESWA010000025.1"/>
</dbReference>
<dbReference type="Gene3D" id="2.60.40.420">
    <property type="entry name" value="Cupredoxins - blue copper proteins"/>
    <property type="match status" value="3"/>
</dbReference>
<evidence type="ECO:0000259" key="3">
    <source>
        <dbReference type="Pfam" id="PF07732"/>
    </source>
</evidence>
<dbReference type="CDD" id="cd13891">
    <property type="entry name" value="CuRO_3_CotA_like"/>
    <property type="match status" value="1"/>
</dbReference>
<gene>
    <name evidence="4" type="ORF">JK634_17340</name>
</gene>
<feature type="domain" description="Plastocyanin-like" evidence="3">
    <location>
        <begin position="100"/>
        <end position="177"/>
    </location>
</feature>
<dbReference type="GO" id="GO:0005507">
    <property type="term" value="F:copper ion binding"/>
    <property type="evidence" value="ECO:0007669"/>
    <property type="project" value="InterPro"/>
</dbReference>
<dbReference type="CDD" id="cd13844">
    <property type="entry name" value="CuRO_1_BOD_CotA_like"/>
    <property type="match status" value="1"/>
</dbReference>
<name>A0A937FGK5_9CLOT</name>
<organism evidence="4 5">
    <name type="scientific">Clostridium paridis</name>
    <dbReference type="NCBI Taxonomy" id="2803863"/>
    <lineage>
        <taxon>Bacteria</taxon>
        <taxon>Bacillati</taxon>
        <taxon>Bacillota</taxon>
        <taxon>Clostridia</taxon>
        <taxon>Eubacteriales</taxon>
        <taxon>Clostridiaceae</taxon>
        <taxon>Clostridium</taxon>
    </lineage>
</organism>
<dbReference type="InterPro" id="IPR008972">
    <property type="entry name" value="Cupredoxin"/>
</dbReference>
<evidence type="ECO:0000256" key="1">
    <source>
        <dbReference type="ARBA" id="ARBA00010609"/>
    </source>
</evidence>
<evidence type="ECO:0000313" key="4">
    <source>
        <dbReference type="EMBL" id="MBL4933560.1"/>
    </source>
</evidence>
<protein>
    <submittedName>
        <fullName evidence="4">Multicopper oxidase domain-containing protein</fullName>
    </submittedName>
</protein>
<dbReference type="AlphaFoldDB" id="A0A937FGK5"/>
<dbReference type="EMBL" id="JAESWA010000025">
    <property type="protein sequence ID" value="MBL4933560.1"/>
    <property type="molecule type" value="Genomic_DNA"/>
</dbReference>
<evidence type="ECO:0000313" key="5">
    <source>
        <dbReference type="Proteomes" id="UP000623681"/>
    </source>
</evidence>
<keyword evidence="5" id="KW-1185">Reference proteome</keyword>
<feature type="domain" description="Plastocyanin-like" evidence="3">
    <location>
        <begin position="45"/>
        <end position="79"/>
    </location>
</feature>
<dbReference type="Proteomes" id="UP000623681">
    <property type="component" value="Unassembled WGS sequence"/>
</dbReference>